<evidence type="ECO:0008006" key="12">
    <source>
        <dbReference type="Google" id="ProtNLM"/>
    </source>
</evidence>
<dbReference type="RefSeq" id="WP_194451809.1">
    <property type="nucleotide sequence ID" value="NZ_CP063849.1"/>
</dbReference>
<dbReference type="GO" id="GO:0016020">
    <property type="term" value="C:membrane"/>
    <property type="evidence" value="ECO:0007669"/>
    <property type="project" value="InterPro"/>
</dbReference>
<keyword evidence="3" id="KW-0997">Cell inner membrane</keyword>
<dbReference type="AlphaFoldDB" id="A0A7S7SM72"/>
<keyword evidence="1" id="KW-0813">Transport</keyword>
<keyword evidence="11" id="KW-1185">Reference proteome</keyword>
<evidence type="ECO:0000313" key="11">
    <source>
        <dbReference type="Proteomes" id="UP000593892"/>
    </source>
</evidence>
<dbReference type="Pfam" id="PF06379">
    <property type="entry name" value="RhaT"/>
    <property type="match status" value="1"/>
</dbReference>
<organism evidence="10 11">
    <name type="scientific">Paludibaculum fermentans</name>
    <dbReference type="NCBI Taxonomy" id="1473598"/>
    <lineage>
        <taxon>Bacteria</taxon>
        <taxon>Pseudomonadati</taxon>
        <taxon>Acidobacteriota</taxon>
        <taxon>Terriglobia</taxon>
        <taxon>Bryobacterales</taxon>
        <taxon>Bryobacteraceae</taxon>
        <taxon>Paludibaculum</taxon>
    </lineage>
</organism>
<keyword evidence="7 9" id="KW-1133">Transmembrane helix</keyword>
<keyword evidence="8 9" id="KW-0472">Membrane</keyword>
<evidence type="ECO:0000256" key="2">
    <source>
        <dbReference type="ARBA" id="ARBA00022475"/>
    </source>
</evidence>
<feature type="transmembrane region" description="Helical" evidence="9">
    <location>
        <begin position="160"/>
        <end position="183"/>
    </location>
</feature>
<feature type="transmembrane region" description="Helical" evidence="9">
    <location>
        <begin position="34"/>
        <end position="56"/>
    </location>
</feature>
<evidence type="ECO:0000256" key="5">
    <source>
        <dbReference type="ARBA" id="ARBA00022692"/>
    </source>
</evidence>
<sequence length="330" mass="34541">MTGWLLVLAAGLCQGGFMAPMKLMRGWKWENGWLVFACTAYLVCPWLFVAMTAPNVWQVYQAAGQSRISLVMAMGLLWGLGALTFGLGVDALGLSIGFAVILGVAATSGTLVPLLILNESPPRSDVLVLTLISLAVMLGGVAVCSLAGSWRESVEGKPKYAWGVMLCILSGLLSSCGNIGLVLGKPIIDLAVASGVLPDFAPNVVWSLLTISLFLCNAGYTGVKLFRERSAALFTTTGAARNVLLGISMGVLWMLGFVFYGAGTRQLGSMGPSFGWSVLMGSMVMTANVLGIATGEWKGAPASALRRLWIGVGLLCLAILGLGLSNRMAA</sequence>
<evidence type="ECO:0000256" key="8">
    <source>
        <dbReference type="ARBA" id="ARBA00023136"/>
    </source>
</evidence>
<evidence type="ECO:0000256" key="1">
    <source>
        <dbReference type="ARBA" id="ARBA00022448"/>
    </source>
</evidence>
<keyword evidence="2" id="KW-1003">Cell membrane</keyword>
<name>A0A7S7SM72_PALFE</name>
<feature type="transmembrane region" description="Helical" evidence="9">
    <location>
        <begin position="243"/>
        <end position="262"/>
    </location>
</feature>
<dbReference type="GO" id="GO:0015153">
    <property type="term" value="F:rhamnose transmembrane transporter activity"/>
    <property type="evidence" value="ECO:0007669"/>
    <property type="project" value="InterPro"/>
</dbReference>
<evidence type="ECO:0000256" key="4">
    <source>
        <dbReference type="ARBA" id="ARBA00022597"/>
    </source>
</evidence>
<feature type="transmembrane region" description="Helical" evidence="9">
    <location>
        <begin position="274"/>
        <end position="295"/>
    </location>
</feature>
<feature type="transmembrane region" description="Helical" evidence="9">
    <location>
        <begin position="68"/>
        <end position="89"/>
    </location>
</feature>
<dbReference type="Proteomes" id="UP000593892">
    <property type="component" value="Chromosome"/>
</dbReference>
<feature type="transmembrane region" description="Helical" evidence="9">
    <location>
        <begin position="204"/>
        <end position="223"/>
    </location>
</feature>
<dbReference type="GO" id="GO:0015293">
    <property type="term" value="F:symporter activity"/>
    <property type="evidence" value="ECO:0007669"/>
    <property type="project" value="UniProtKB-KW"/>
</dbReference>
<keyword evidence="6" id="KW-0769">Symport</keyword>
<evidence type="ECO:0000256" key="3">
    <source>
        <dbReference type="ARBA" id="ARBA00022519"/>
    </source>
</evidence>
<evidence type="ECO:0000256" key="6">
    <source>
        <dbReference type="ARBA" id="ARBA00022847"/>
    </source>
</evidence>
<evidence type="ECO:0000256" key="9">
    <source>
        <dbReference type="SAM" id="Phobius"/>
    </source>
</evidence>
<accession>A0A7S7SM72</accession>
<feature type="transmembrane region" description="Helical" evidence="9">
    <location>
        <begin position="307"/>
        <end position="325"/>
    </location>
</feature>
<dbReference type="KEGG" id="pfer:IRI77_09380"/>
<feature type="transmembrane region" description="Helical" evidence="9">
    <location>
        <begin position="126"/>
        <end position="148"/>
    </location>
</feature>
<evidence type="ECO:0000256" key="7">
    <source>
        <dbReference type="ARBA" id="ARBA00022989"/>
    </source>
</evidence>
<proteinExistence type="predicted"/>
<gene>
    <name evidence="10" type="ORF">IRI77_09380</name>
</gene>
<keyword evidence="5 9" id="KW-0812">Transmembrane</keyword>
<dbReference type="EMBL" id="CP063849">
    <property type="protein sequence ID" value="QOY90144.1"/>
    <property type="molecule type" value="Genomic_DNA"/>
</dbReference>
<keyword evidence="4" id="KW-0762">Sugar transport</keyword>
<reference evidence="10 11" key="1">
    <citation type="submission" date="2020-10" db="EMBL/GenBank/DDBJ databases">
        <title>Complete genome sequence of Paludibaculum fermentans P105T, a facultatively anaerobic acidobacterium capable of dissimilatory Fe(III) reduction.</title>
        <authorList>
            <person name="Dedysh S.N."/>
            <person name="Beletsky A.V."/>
            <person name="Kulichevskaya I.S."/>
            <person name="Mardanov A.V."/>
            <person name="Ravin N.V."/>
        </authorList>
    </citation>
    <scope>NUCLEOTIDE SEQUENCE [LARGE SCALE GENOMIC DNA]</scope>
    <source>
        <strain evidence="10 11">P105</strain>
    </source>
</reference>
<dbReference type="InterPro" id="IPR004673">
    <property type="entry name" value="L-rhamnose-proton_sym_RhaT"/>
</dbReference>
<feature type="transmembrane region" description="Helical" evidence="9">
    <location>
        <begin position="95"/>
        <end position="117"/>
    </location>
</feature>
<protein>
    <recommendedName>
        <fullName evidence="12">Rhamnose/proton symporter RhaT</fullName>
    </recommendedName>
</protein>
<evidence type="ECO:0000313" key="10">
    <source>
        <dbReference type="EMBL" id="QOY90144.1"/>
    </source>
</evidence>